<keyword evidence="2" id="KW-1185">Reference proteome</keyword>
<gene>
    <name evidence="1" type="ORF">QYM36_008214</name>
</gene>
<name>A0AA88IW81_ARTSF</name>
<dbReference type="EMBL" id="JAVRJZ010000001">
    <property type="protein sequence ID" value="KAK2727652.1"/>
    <property type="molecule type" value="Genomic_DNA"/>
</dbReference>
<proteinExistence type="predicted"/>
<comment type="caution">
    <text evidence="1">The sequence shown here is derived from an EMBL/GenBank/DDBJ whole genome shotgun (WGS) entry which is preliminary data.</text>
</comment>
<protein>
    <submittedName>
        <fullName evidence="1">Uncharacterized protein</fullName>
    </submittedName>
</protein>
<sequence length="92" mass="10261">MQSSNPAKHCEFISNLGCLDKIDHVEQRRDKFLVFMKDKDSASSVASALPLGSRISAKVVKKEYLGIIRIDKGFHESNITGLVNSVTHAKRF</sequence>
<evidence type="ECO:0000313" key="1">
    <source>
        <dbReference type="EMBL" id="KAK2727652.1"/>
    </source>
</evidence>
<dbReference type="AlphaFoldDB" id="A0AA88IW81"/>
<organism evidence="1 2">
    <name type="scientific">Artemia franciscana</name>
    <name type="common">Brine shrimp</name>
    <name type="synonym">Artemia sanfranciscana</name>
    <dbReference type="NCBI Taxonomy" id="6661"/>
    <lineage>
        <taxon>Eukaryota</taxon>
        <taxon>Metazoa</taxon>
        <taxon>Ecdysozoa</taxon>
        <taxon>Arthropoda</taxon>
        <taxon>Crustacea</taxon>
        <taxon>Branchiopoda</taxon>
        <taxon>Anostraca</taxon>
        <taxon>Artemiidae</taxon>
        <taxon>Artemia</taxon>
    </lineage>
</organism>
<evidence type="ECO:0000313" key="2">
    <source>
        <dbReference type="Proteomes" id="UP001187531"/>
    </source>
</evidence>
<accession>A0AA88IW81</accession>
<reference evidence="1" key="1">
    <citation type="submission" date="2023-07" db="EMBL/GenBank/DDBJ databases">
        <title>Chromosome-level genome assembly of Artemia franciscana.</title>
        <authorList>
            <person name="Jo E."/>
        </authorList>
    </citation>
    <scope>NUCLEOTIDE SEQUENCE</scope>
    <source>
        <tissue evidence="1">Whole body</tissue>
    </source>
</reference>
<dbReference type="Proteomes" id="UP001187531">
    <property type="component" value="Unassembled WGS sequence"/>
</dbReference>